<dbReference type="RefSeq" id="WP_006979094.1">
    <property type="nucleotide sequence ID" value="NZ_ABVL01000004.1"/>
</dbReference>
<comment type="subcellular location">
    <subcellularLocation>
        <location evidence="2">Cell membrane</location>
    </subcellularLocation>
</comment>
<evidence type="ECO:0000256" key="4">
    <source>
        <dbReference type="ARBA" id="ARBA00022475"/>
    </source>
</evidence>
<dbReference type="InterPro" id="IPR036097">
    <property type="entry name" value="HisK_dim/P_sf"/>
</dbReference>
<evidence type="ECO:0000256" key="7">
    <source>
        <dbReference type="ARBA" id="ARBA00022741"/>
    </source>
</evidence>
<keyword evidence="11" id="KW-0472">Membrane</keyword>
<keyword evidence="14" id="KW-1185">Reference proteome</keyword>
<reference evidence="13 14" key="1">
    <citation type="journal article" date="2011" name="J. Bacteriol.">
        <title>Genome sequence of Chthoniobacter flavus Ellin428, an aerobic heterotrophic soil bacterium.</title>
        <authorList>
            <person name="Kant R."/>
            <person name="van Passel M.W."/>
            <person name="Palva A."/>
            <person name="Lucas S."/>
            <person name="Lapidus A."/>
            <person name="Glavina Del Rio T."/>
            <person name="Dalin E."/>
            <person name="Tice H."/>
            <person name="Bruce D."/>
            <person name="Goodwin L."/>
            <person name="Pitluck S."/>
            <person name="Larimer F.W."/>
            <person name="Land M.L."/>
            <person name="Hauser L."/>
            <person name="Sangwan P."/>
            <person name="de Vos W.M."/>
            <person name="Janssen P.H."/>
            <person name="Smidt H."/>
        </authorList>
    </citation>
    <scope>NUCLEOTIDE SEQUENCE [LARGE SCALE GENOMIC DNA]</scope>
    <source>
        <strain evidence="13 14">Ellin428</strain>
    </source>
</reference>
<dbReference type="PANTHER" id="PTHR43711">
    <property type="entry name" value="TWO-COMPONENT HISTIDINE KINASE"/>
    <property type="match status" value="1"/>
</dbReference>
<evidence type="ECO:0000256" key="1">
    <source>
        <dbReference type="ARBA" id="ARBA00000085"/>
    </source>
</evidence>
<dbReference type="InterPro" id="IPR050736">
    <property type="entry name" value="Sensor_HK_Regulatory"/>
</dbReference>
<evidence type="ECO:0000259" key="12">
    <source>
        <dbReference type="PROSITE" id="PS50109"/>
    </source>
</evidence>
<keyword evidence="7" id="KW-0547">Nucleotide-binding</keyword>
<keyword evidence="9" id="KW-0067">ATP-binding</keyword>
<dbReference type="STRING" id="497964.CfE428DRAFT_1768"/>
<dbReference type="AlphaFoldDB" id="B4CYN0"/>
<keyword evidence="4" id="KW-1003">Cell membrane</keyword>
<sequence length="403" mass="45458">MLPSAIIDHLSHRRQAITKTWLRELWSSPEQATAENTPASELLDHLPDMFEDLLDYLRHEETPQAEVHARIHGRSRWEQRFRLQEVLRELLLIRSILINETDHFVGENFPQGADHIAREARRKIARFFDDALLFSASQFSEQQQAQIEEDKKILASQNQTVRAELEAVDAARLRMLRVISHEMRNLLNAANLHCDCLVGEEDPAWQATLHDRLKRSLTQMTGLVNQLLDVAPFLSGRDPLAPSQVDLGTFAEEQKQLFSKLAEAKRISFHCPAPQGIESIFTDETKLQRIITNLVQNAIKYTPPGGVVTLRFLPGEADRWLLRVSDTGVGIPAEHRSKIFEEFHRVPGSEQQEGTGLGLSIVRQLVTILGGTIKVESEVGRGSTFEATLLRTLNPSEAKGASL</sequence>
<evidence type="ECO:0000256" key="3">
    <source>
        <dbReference type="ARBA" id="ARBA00012438"/>
    </source>
</evidence>
<dbReference type="SMART" id="SM00387">
    <property type="entry name" value="HATPase_c"/>
    <property type="match status" value="1"/>
</dbReference>
<dbReference type="GO" id="GO:0005524">
    <property type="term" value="F:ATP binding"/>
    <property type="evidence" value="ECO:0007669"/>
    <property type="project" value="UniProtKB-KW"/>
</dbReference>
<dbReference type="InterPro" id="IPR004358">
    <property type="entry name" value="Sig_transdc_His_kin-like_C"/>
</dbReference>
<dbReference type="CDD" id="cd00075">
    <property type="entry name" value="HATPase"/>
    <property type="match status" value="1"/>
</dbReference>
<dbReference type="SUPFAM" id="SSF47384">
    <property type="entry name" value="Homodimeric domain of signal transducing histidine kinase"/>
    <property type="match status" value="1"/>
</dbReference>
<dbReference type="eggNOG" id="COG4251">
    <property type="taxonomic scope" value="Bacteria"/>
</dbReference>
<dbReference type="EMBL" id="ABVL01000004">
    <property type="protein sequence ID" value="EDY20571.1"/>
    <property type="molecule type" value="Genomic_DNA"/>
</dbReference>
<dbReference type="Proteomes" id="UP000005824">
    <property type="component" value="Unassembled WGS sequence"/>
</dbReference>
<dbReference type="Pfam" id="PF14361">
    <property type="entry name" value="RsbRD_N"/>
    <property type="match status" value="1"/>
</dbReference>
<dbReference type="EC" id="2.7.13.3" evidence="3"/>
<dbReference type="InParanoid" id="B4CYN0"/>
<evidence type="ECO:0000256" key="8">
    <source>
        <dbReference type="ARBA" id="ARBA00022777"/>
    </source>
</evidence>
<dbReference type="InterPro" id="IPR003661">
    <property type="entry name" value="HisK_dim/P_dom"/>
</dbReference>
<evidence type="ECO:0000256" key="10">
    <source>
        <dbReference type="ARBA" id="ARBA00023012"/>
    </source>
</evidence>
<dbReference type="Gene3D" id="1.10.287.130">
    <property type="match status" value="1"/>
</dbReference>
<dbReference type="SUPFAM" id="SSF55874">
    <property type="entry name" value="ATPase domain of HSP90 chaperone/DNA topoisomerase II/histidine kinase"/>
    <property type="match status" value="1"/>
</dbReference>
<dbReference type="PROSITE" id="PS50109">
    <property type="entry name" value="HIS_KIN"/>
    <property type="match status" value="1"/>
</dbReference>
<dbReference type="Gene3D" id="1.10.490.70">
    <property type="entry name" value="Histidine kinase N-terminal domain"/>
    <property type="match status" value="1"/>
</dbReference>
<protein>
    <recommendedName>
        <fullName evidence="3">histidine kinase</fullName>
        <ecNumber evidence="3">2.7.13.3</ecNumber>
    </recommendedName>
</protein>
<evidence type="ECO:0000256" key="9">
    <source>
        <dbReference type="ARBA" id="ARBA00022840"/>
    </source>
</evidence>
<evidence type="ECO:0000256" key="2">
    <source>
        <dbReference type="ARBA" id="ARBA00004236"/>
    </source>
</evidence>
<evidence type="ECO:0000256" key="5">
    <source>
        <dbReference type="ARBA" id="ARBA00022553"/>
    </source>
</evidence>
<keyword evidence="10" id="KW-0902">Two-component regulatory system</keyword>
<dbReference type="PANTHER" id="PTHR43711:SF31">
    <property type="entry name" value="HISTIDINE KINASE"/>
    <property type="match status" value="1"/>
</dbReference>
<proteinExistence type="predicted"/>
<dbReference type="Pfam" id="PF02518">
    <property type="entry name" value="HATPase_c"/>
    <property type="match status" value="1"/>
</dbReference>
<comment type="caution">
    <text evidence="13">The sequence shown here is derived from an EMBL/GenBank/DDBJ whole genome shotgun (WGS) entry which is preliminary data.</text>
</comment>
<evidence type="ECO:0000313" key="14">
    <source>
        <dbReference type="Proteomes" id="UP000005824"/>
    </source>
</evidence>
<dbReference type="SMART" id="SM00388">
    <property type="entry name" value="HisKA"/>
    <property type="match status" value="1"/>
</dbReference>
<comment type="catalytic activity">
    <reaction evidence="1">
        <text>ATP + protein L-histidine = ADP + protein N-phospho-L-histidine.</text>
        <dbReference type="EC" id="2.7.13.3"/>
    </reaction>
</comment>
<dbReference type="InterPro" id="IPR003594">
    <property type="entry name" value="HATPase_dom"/>
</dbReference>
<name>B4CYN0_9BACT</name>
<dbReference type="Gene3D" id="3.30.565.10">
    <property type="entry name" value="Histidine kinase-like ATPase, C-terminal domain"/>
    <property type="match status" value="1"/>
</dbReference>
<evidence type="ECO:0000256" key="11">
    <source>
        <dbReference type="ARBA" id="ARBA00023136"/>
    </source>
</evidence>
<dbReference type="Pfam" id="PF00512">
    <property type="entry name" value="HisKA"/>
    <property type="match status" value="1"/>
</dbReference>
<dbReference type="PRINTS" id="PR00344">
    <property type="entry name" value="BCTRLSENSOR"/>
</dbReference>
<dbReference type="CDD" id="cd00082">
    <property type="entry name" value="HisKA"/>
    <property type="match status" value="1"/>
</dbReference>
<evidence type="ECO:0000313" key="13">
    <source>
        <dbReference type="EMBL" id="EDY20571.1"/>
    </source>
</evidence>
<keyword evidence="8 13" id="KW-0418">Kinase</keyword>
<gene>
    <name evidence="13" type="ORF">CfE428DRAFT_1768</name>
</gene>
<keyword evidence="6" id="KW-0808">Transferase</keyword>
<dbReference type="GO" id="GO:0000155">
    <property type="term" value="F:phosphorelay sensor kinase activity"/>
    <property type="evidence" value="ECO:0007669"/>
    <property type="project" value="InterPro"/>
</dbReference>
<organism evidence="13 14">
    <name type="scientific">Chthoniobacter flavus Ellin428</name>
    <dbReference type="NCBI Taxonomy" id="497964"/>
    <lineage>
        <taxon>Bacteria</taxon>
        <taxon>Pseudomonadati</taxon>
        <taxon>Verrucomicrobiota</taxon>
        <taxon>Spartobacteria</taxon>
        <taxon>Chthoniobacterales</taxon>
        <taxon>Chthoniobacteraceae</taxon>
        <taxon>Chthoniobacter</taxon>
    </lineage>
</organism>
<dbReference type="InterPro" id="IPR005467">
    <property type="entry name" value="His_kinase_dom"/>
</dbReference>
<dbReference type="InterPro" id="IPR036890">
    <property type="entry name" value="HATPase_C_sf"/>
</dbReference>
<accession>B4CYN0</accession>
<dbReference type="GO" id="GO:0005886">
    <property type="term" value="C:plasma membrane"/>
    <property type="evidence" value="ECO:0007669"/>
    <property type="project" value="UniProtKB-SubCell"/>
</dbReference>
<feature type="domain" description="Histidine kinase" evidence="12">
    <location>
        <begin position="178"/>
        <end position="393"/>
    </location>
</feature>
<keyword evidence="5" id="KW-0597">Phosphoprotein</keyword>
<evidence type="ECO:0000256" key="6">
    <source>
        <dbReference type="ARBA" id="ARBA00022679"/>
    </source>
</evidence>
<dbReference type="InterPro" id="IPR025751">
    <property type="entry name" value="RsbRD_N_dom"/>
</dbReference>
<dbReference type="FunFam" id="3.30.565.10:FF:000023">
    <property type="entry name" value="PAS domain-containing sensor histidine kinase"/>
    <property type="match status" value="1"/>
</dbReference>